<evidence type="ECO:0000313" key="12">
    <source>
        <dbReference type="Proteomes" id="UP000250369"/>
    </source>
</evidence>
<dbReference type="OrthoDB" id="9770415at2"/>
<comment type="similarity">
    <text evidence="2">Belongs to the ABC transporter superfamily.</text>
</comment>
<name>A0A329MTV3_9BACL</name>
<dbReference type="Pfam" id="PF00005">
    <property type="entry name" value="ABC_tran"/>
    <property type="match status" value="1"/>
</dbReference>
<evidence type="ECO:0000256" key="3">
    <source>
        <dbReference type="ARBA" id="ARBA00022692"/>
    </source>
</evidence>
<dbReference type="SUPFAM" id="SSF90123">
    <property type="entry name" value="ABC transporter transmembrane region"/>
    <property type="match status" value="1"/>
</dbReference>
<dbReference type="GO" id="GO:0005886">
    <property type="term" value="C:plasma membrane"/>
    <property type="evidence" value="ECO:0007669"/>
    <property type="project" value="UniProtKB-SubCell"/>
</dbReference>
<evidence type="ECO:0000256" key="1">
    <source>
        <dbReference type="ARBA" id="ARBA00004651"/>
    </source>
</evidence>
<feature type="transmembrane region" description="Helical" evidence="8">
    <location>
        <begin position="21"/>
        <end position="45"/>
    </location>
</feature>
<dbReference type="RefSeq" id="WP_113029089.1">
    <property type="nucleotide sequence ID" value="NZ_QMFB01000001.1"/>
</dbReference>
<feature type="domain" description="ABC transporter" evidence="9">
    <location>
        <begin position="343"/>
        <end position="577"/>
    </location>
</feature>
<dbReference type="Pfam" id="PF00664">
    <property type="entry name" value="ABC_membrane"/>
    <property type="match status" value="1"/>
</dbReference>
<dbReference type="InterPro" id="IPR003439">
    <property type="entry name" value="ABC_transporter-like_ATP-bd"/>
</dbReference>
<feature type="transmembrane region" description="Helical" evidence="8">
    <location>
        <begin position="252"/>
        <end position="271"/>
    </location>
</feature>
<evidence type="ECO:0000256" key="8">
    <source>
        <dbReference type="SAM" id="Phobius"/>
    </source>
</evidence>
<dbReference type="PANTHER" id="PTHR24221:SF654">
    <property type="entry name" value="ATP-BINDING CASSETTE SUB-FAMILY B MEMBER 6"/>
    <property type="match status" value="1"/>
</dbReference>
<evidence type="ECO:0000256" key="4">
    <source>
        <dbReference type="ARBA" id="ARBA00022741"/>
    </source>
</evidence>
<dbReference type="SUPFAM" id="SSF52540">
    <property type="entry name" value="P-loop containing nucleoside triphosphate hydrolases"/>
    <property type="match status" value="1"/>
</dbReference>
<keyword evidence="6 8" id="KW-1133">Transmembrane helix</keyword>
<dbReference type="PROSITE" id="PS50893">
    <property type="entry name" value="ABC_TRANSPORTER_2"/>
    <property type="match status" value="1"/>
</dbReference>
<keyword evidence="4" id="KW-0547">Nucleotide-binding</keyword>
<evidence type="ECO:0000259" key="9">
    <source>
        <dbReference type="PROSITE" id="PS50893"/>
    </source>
</evidence>
<feature type="transmembrane region" description="Helical" evidence="8">
    <location>
        <begin position="141"/>
        <end position="159"/>
    </location>
</feature>
<organism evidence="11 12">
    <name type="scientific">Paenibacillus contaminans</name>
    <dbReference type="NCBI Taxonomy" id="450362"/>
    <lineage>
        <taxon>Bacteria</taxon>
        <taxon>Bacillati</taxon>
        <taxon>Bacillota</taxon>
        <taxon>Bacilli</taxon>
        <taxon>Bacillales</taxon>
        <taxon>Paenibacillaceae</taxon>
        <taxon>Paenibacillus</taxon>
    </lineage>
</organism>
<dbReference type="SMART" id="SM00382">
    <property type="entry name" value="AAA"/>
    <property type="match status" value="1"/>
</dbReference>
<dbReference type="Gene3D" id="1.20.1560.10">
    <property type="entry name" value="ABC transporter type 1, transmembrane domain"/>
    <property type="match status" value="1"/>
</dbReference>
<proteinExistence type="inferred from homology"/>
<comment type="subcellular location">
    <subcellularLocation>
        <location evidence="1">Cell membrane</location>
        <topology evidence="1">Multi-pass membrane protein</topology>
    </subcellularLocation>
</comment>
<reference evidence="11 12" key="1">
    <citation type="journal article" date="2009" name="Int. J. Syst. Evol. Microbiol.">
        <title>Paenibacillus contaminans sp. nov., isolated from a contaminated laboratory plate.</title>
        <authorList>
            <person name="Chou J.H."/>
            <person name="Lee J.H."/>
            <person name="Lin M.C."/>
            <person name="Chang P.S."/>
            <person name="Arun A.B."/>
            <person name="Young C.C."/>
            <person name="Chen W.M."/>
        </authorList>
    </citation>
    <scope>NUCLEOTIDE SEQUENCE [LARGE SCALE GENOMIC DNA]</scope>
    <source>
        <strain evidence="11 12">CKOBP-6</strain>
    </source>
</reference>
<dbReference type="GO" id="GO:0005524">
    <property type="term" value="F:ATP binding"/>
    <property type="evidence" value="ECO:0007669"/>
    <property type="project" value="UniProtKB-KW"/>
</dbReference>
<comment type="caution">
    <text evidence="11">The sequence shown here is derived from an EMBL/GenBank/DDBJ whole genome shotgun (WGS) entry which is preliminary data.</text>
</comment>
<sequence>MATGDKSLMGKMAGIFKHRKFPYMFGLLGCGFLDSGISVATALMIKFILDAIAEKSMSAITEVCIQFAAVMIVLSTVKPLFQYWFGRTVKKIMTDLRSQLFLHMTKLPISYYENSHSGDSISRITNDLGVMERALSGNVRSVISLIVSGVGSAVIMFFLDWRFAIAMLVMGILSAFVNARFAKPLRMNSLAIQKNAGIQSERLSDLIAGTQVNKMYQMSDRILRKYWESNGELTKLSIARTKKSAYLNSTNYLLLWINNGGAFTLGTFMLINGQITIGNLLSIILLLENVTNLFRNLGGFWANLQSSLAGADRVFELLDAAEEPERYIAPSIEKNDAGAACMIEFRGCSFAYGNKDRVLDGLNCKAKQGQLVALVGPSGGGKSTVMKLLLGFYPLEQGELRIEGKRFSDHTLAEWREKMAYVSQDTYLFEGTIADNIRYGRVNATMEEVVAAAQAAFAHDFIIAQADGYNTNVGERGTRLSGGQKQRIAIARALLKNAPILLLDEATSALDSESEQAVQQGLERLMKGKTTVAIAHRLSTIKQADVIYVIDKGKIAEQGTHDELLKTGSVYTRLLQSQERNCDVKALYL</sequence>
<dbReference type="InterPro" id="IPR017871">
    <property type="entry name" value="ABC_transporter-like_CS"/>
</dbReference>
<evidence type="ECO:0000256" key="7">
    <source>
        <dbReference type="ARBA" id="ARBA00023136"/>
    </source>
</evidence>
<feature type="transmembrane region" description="Helical" evidence="8">
    <location>
        <begin position="165"/>
        <end position="182"/>
    </location>
</feature>
<evidence type="ECO:0000256" key="6">
    <source>
        <dbReference type="ARBA" id="ARBA00022989"/>
    </source>
</evidence>
<keyword evidence="3 8" id="KW-0812">Transmembrane</keyword>
<keyword evidence="7 8" id="KW-0472">Membrane</keyword>
<dbReference type="InterPro" id="IPR039421">
    <property type="entry name" value="Type_1_exporter"/>
</dbReference>
<accession>A0A329MTV3</accession>
<evidence type="ECO:0000259" key="10">
    <source>
        <dbReference type="PROSITE" id="PS50929"/>
    </source>
</evidence>
<dbReference type="AlphaFoldDB" id="A0A329MTV3"/>
<keyword evidence="5 11" id="KW-0067">ATP-binding</keyword>
<dbReference type="GO" id="GO:0016887">
    <property type="term" value="F:ATP hydrolysis activity"/>
    <property type="evidence" value="ECO:0007669"/>
    <property type="project" value="InterPro"/>
</dbReference>
<dbReference type="EMBL" id="QMFB01000001">
    <property type="protein sequence ID" value="RAV22980.1"/>
    <property type="molecule type" value="Genomic_DNA"/>
</dbReference>
<dbReference type="InterPro" id="IPR003593">
    <property type="entry name" value="AAA+_ATPase"/>
</dbReference>
<evidence type="ECO:0000256" key="2">
    <source>
        <dbReference type="ARBA" id="ARBA00005417"/>
    </source>
</evidence>
<dbReference type="PROSITE" id="PS50929">
    <property type="entry name" value="ABC_TM1F"/>
    <property type="match status" value="1"/>
</dbReference>
<dbReference type="PANTHER" id="PTHR24221">
    <property type="entry name" value="ATP-BINDING CASSETTE SUB-FAMILY B"/>
    <property type="match status" value="1"/>
</dbReference>
<dbReference type="GO" id="GO:0034040">
    <property type="term" value="F:ATPase-coupled lipid transmembrane transporter activity"/>
    <property type="evidence" value="ECO:0007669"/>
    <property type="project" value="TreeGrafter"/>
</dbReference>
<dbReference type="FunFam" id="3.40.50.300:FF:000218">
    <property type="entry name" value="Multidrug ABC transporter ATP-binding protein"/>
    <property type="match status" value="1"/>
</dbReference>
<evidence type="ECO:0000313" key="11">
    <source>
        <dbReference type="EMBL" id="RAV22980.1"/>
    </source>
</evidence>
<evidence type="ECO:0000256" key="5">
    <source>
        <dbReference type="ARBA" id="ARBA00022840"/>
    </source>
</evidence>
<gene>
    <name evidence="11" type="ORF">DQG23_01885</name>
</gene>
<dbReference type="GO" id="GO:0140359">
    <property type="term" value="F:ABC-type transporter activity"/>
    <property type="evidence" value="ECO:0007669"/>
    <property type="project" value="InterPro"/>
</dbReference>
<dbReference type="InterPro" id="IPR027417">
    <property type="entry name" value="P-loop_NTPase"/>
</dbReference>
<dbReference type="InterPro" id="IPR011527">
    <property type="entry name" value="ABC1_TM_dom"/>
</dbReference>
<feature type="domain" description="ABC transmembrane type-1" evidence="10">
    <location>
        <begin position="25"/>
        <end position="306"/>
    </location>
</feature>
<keyword evidence="12" id="KW-1185">Reference proteome</keyword>
<dbReference type="Proteomes" id="UP000250369">
    <property type="component" value="Unassembled WGS sequence"/>
</dbReference>
<dbReference type="PROSITE" id="PS00211">
    <property type="entry name" value="ABC_TRANSPORTER_1"/>
    <property type="match status" value="1"/>
</dbReference>
<feature type="transmembrane region" description="Helical" evidence="8">
    <location>
        <begin position="65"/>
        <end position="85"/>
    </location>
</feature>
<dbReference type="CDD" id="cd07346">
    <property type="entry name" value="ABC_6TM_exporters"/>
    <property type="match status" value="1"/>
</dbReference>
<protein>
    <submittedName>
        <fullName evidence="11">ABC transporter ATP-binding protein</fullName>
    </submittedName>
</protein>
<dbReference type="Gene3D" id="3.40.50.300">
    <property type="entry name" value="P-loop containing nucleotide triphosphate hydrolases"/>
    <property type="match status" value="1"/>
</dbReference>
<dbReference type="InterPro" id="IPR036640">
    <property type="entry name" value="ABC1_TM_sf"/>
</dbReference>